<evidence type="ECO:0000313" key="4">
    <source>
        <dbReference type="Proteomes" id="UP000270094"/>
    </source>
</evidence>
<organism evidence="3 4">
    <name type="scientific">Strongylus vulgaris</name>
    <name type="common">Blood worm</name>
    <dbReference type="NCBI Taxonomy" id="40348"/>
    <lineage>
        <taxon>Eukaryota</taxon>
        <taxon>Metazoa</taxon>
        <taxon>Ecdysozoa</taxon>
        <taxon>Nematoda</taxon>
        <taxon>Chromadorea</taxon>
        <taxon>Rhabditida</taxon>
        <taxon>Rhabditina</taxon>
        <taxon>Rhabditomorpha</taxon>
        <taxon>Strongyloidea</taxon>
        <taxon>Strongylidae</taxon>
        <taxon>Strongylus</taxon>
    </lineage>
</organism>
<evidence type="ECO:0000256" key="1">
    <source>
        <dbReference type="SAM" id="Phobius"/>
    </source>
</evidence>
<evidence type="ECO:0000313" key="3">
    <source>
        <dbReference type="EMBL" id="VDM69939.1"/>
    </source>
</evidence>
<name>A0A3P7ISA9_STRVU</name>
<dbReference type="EMBL" id="UYYB01014150">
    <property type="protein sequence ID" value="VDM69939.1"/>
    <property type="molecule type" value="Genomic_DNA"/>
</dbReference>
<accession>A0A3P7ISA9</accession>
<keyword evidence="4" id="KW-1185">Reference proteome</keyword>
<gene>
    <name evidence="3" type="ORF">SVUK_LOCUS4937</name>
</gene>
<keyword evidence="1" id="KW-1133">Transmembrane helix</keyword>
<dbReference type="OrthoDB" id="6510177at2759"/>
<dbReference type="InterPro" id="IPR048634">
    <property type="entry name" value="SecD_SecF_C"/>
</dbReference>
<keyword evidence="1" id="KW-0472">Membrane</keyword>
<dbReference type="Gene3D" id="1.20.1640.10">
    <property type="entry name" value="Multidrug efflux transporter AcrB transmembrane domain"/>
    <property type="match status" value="1"/>
</dbReference>
<dbReference type="SUPFAM" id="SSF82866">
    <property type="entry name" value="Multidrug efflux transporter AcrB transmembrane domain"/>
    <property type="match status" value="1"/>
</dbReference>
<reference evidence="3 4" key="1">
    <citation type="submission" date="2018-11" db="EMBL/GenBank/DDBJ databases">
        <authorList>
            <consortium name="Pathogen Informatics"/>
        </authorList>
    </citation>
    <scope>NUCLEOTIDE SEQUENCE [LARGE SCALE GENOMIC DNA]</scope>
</reference>
<proteinExistence type="predicted"/>
<dbReference type="GO" id="GO:0030659">
    <property type="term" value="C:cytoplasmic vesicle membrane"/>
    <property type="evidence" value="ECO:0007669"/>
    <property type="project" value="TreeGrafter"/>
</dbReference>
<evidence type="ECO:0000259" key="2">
    <source>
        <dbReference type="Pfam" id="PF02355"/>
    </source>
</evidence>
<dbReference type="PANTHER" id="PTHR10796">
    <property type="entry name" value="PATCHED-RELATED"/>
    <property type="match status" value="1"/>
</dbReference>
<dbReference type="GO" id="GO:0005886">
    <property type="term" value="C:plasma membrane"/>
    <property type="evidence" value="ECO:0007669"/>
    <property type="project" value="TreeGrafter"/>
</dbReference>
<feature type="transmembrane region" description="Helical" evidence="1">
    <location>
        <begin position="105"/>
        <end position="128"/>
    </location>
</feature>
<feature type="transmembrane region" description="Helical" evidence="1">
    <location>
        <begin position="7"/>
        <end position="24"/>
    </location>
</feature>
<dbReference type="Pfam" id="PF02355">
    <property type="entry name" value="SecD_SecF_C"/>
    <property type="match status" value="1"/>
</dbReference>
<keyword evidence="1" id="KW-0812">Transmembrane</keyword>
<protein>
    <recommendedName>
        <fullName evidence="2">Protein export membrane protein SecD/SecF C-terminal domain-containing protein</fullName>
    </recommendedName>
</protein>
<dbReference type="GO" id="GO:0018996">
    <property type="term" value="P:molting cycle, collagen and cuticulin-based cuticle"/>
    <property type="evidence" value="ECO:0007669"/>
    <property type="project" value="TreeGrafter"/>
</dbReference>
<feature type="domain" description="Protein export membrane protein SecD/SecF C-terminal" evidence="2">
    <location>
        <begin position="17"/>
        <end position="125"/>
    </location>
</feature>
<dbReference type="PANTHER" id="PTHR10796:SF108">
    <property type="entry name" value="SSD DOMAIN-CONTAINING PROTEIN"/>
    <property type="match status" value="1"/>
</dbReference>
<dbReference type="GO" id="GO:0006897">
    <property type="term" value="P:endocytosis"/>
    <property type="evidence" value="ECO:0007669"/>
    <property type="project" value="TreeGrafter"/>
</dbReference>
<dbReference type="AlphaFoldDB" id="A0A3P7ISA9"/>
<dbReference type="InterPro" id="IPR051697">
    <property type="entry name" value="Patched_domain-protein"/>
</dbReference>
<feature type="transmembrane region" description="Helical" evidence="1">
    <location>
        <begin position="76"/>
        <end position="99"/>
    </location>
</feature>
<sequence>MSTKEKLPLQLFPLSGLVGLLSWWGADLDPVTQVDVLLATGFSVDYTAHVAFQFYRCRGSSLERVSSSLGEMAAPMIQAGLSTFLCMLPLIFVPTYAIVAFAKTIFIIVGIGLIHGLFVLPVLLAAAVRSPPSLPLPIKLLENESNQQ</sequence>
<dbReference type="Proteomes" id="UP000270094">
    <property type="component" value="Unassembled WGS sequence"/>
</dbReference>